<feature type="repeat" description="TPR" evidence="1">
    <location>
        <begin position="432"/>
        <end position="465"/>
    </location>
</feature>
<feature type="domain" description="S1 motif" evidence="4">
    <location>
        <begin position="177"/>
        <end position="262"/>
    </location>
</feature>
<dbReference type="Proteomes" id="UP000225706">
    <property type="component" value="Unassembled WGS sequence"/>
</dbReference>
<feature type="compositionally biased region" description="Low complexity" evidence="3">
    <location>
        <begin position="550"/>
        <end position="576"/>
    </location>
</feature>
<protein>
    <submittedName>
        <fullName evidence="5">Tetratricopeptide repeat protein 14</fullName>
    </submittedName>
</protein>
<dbReference type="InterPro" id="IPR012340">
    <property type="entry name" value="NA-bd_OB-fold"/>
</dbReference>
<keyword evidence="1" id="KW-0802">TPR repeat</keyword>
<feature type="repeat" description="TPR" evidence="1">
    <location>
        <begin position="357"/>
        <end position="390"/>
    </location>
</feature>
<dbReference type="GO" id="GO:0003676">
    <property type="term" value="F:nucleic acid binding"/>
    <property type="evidence" value="ECO:0007669"/>
    <property type="project" value="InterPro"/>
</dbReference>
<dbReference type="InterPro" id="IPR003029">
    <property type="entry name" value="S1_domain"/>
</dbReference>
<dbReference type="InterPro" id="IPR012479">
    <property type="entry name" value="SAP30BP"/>
</dbReference>
<dbReference type="InterPro" id="IPR019734">
    <property type="entry name" value="TPR_rpt"/>
</dbReference>
<name>A0A2B4SL54_STYPI</name>
<dbReference type="SMART" id="SM00316">
    <property type="entry name" value="S1"/>
    <property type="match status" value="1"/>
</dbReference>
<dbReference type="EMBL" id="LSMT01000069">
    <property type="protein sequence ID" value="PFX29222.1"/>
    <property type="molecule type" value="Genomic_DNA"/>
</dbReference>
<feature type="region of interest" description="Disordered" evidence="3">
    <location>
        <begin position="763"/>
        <end position="786"/>
    </location>
</feature>
<dbReference type="SMART" id="SM00028">
    <property type="entry name" value="TPR"/>
    <property type="match status" value="3"/>
</dbReference>
<dbReference type="PANTHER" id="PTHR23184">
    <property type="entry name" value="TETRATRICOPEPTIDE REPEAT PROTEIN 14"/>
    <property type="match status" value="1"/>
</dbReference>
<evidence type="ECO:0000256" key="1">
    <source>
        <dbReference type="PROSITE-ProRule" id="PRU00339"/>
    </source>
</evidence>
<dbReference type="OrthoDB" id="1914839at2759"/>
<feature type="repeat" description="TPR" evidence="1">
    <location>
        <begin position="391"/>
        <end position="424"/>
    </location>
</feature>
<dbReference type="PROSITE" id="PS50005">
    <property type="entry name" value="TPR"/>
    <property type="match status" value="3"/>
</dbReference>
<dbReference type="Pfam" id="PF07818">
    <property type="entry name" value="HCNGP"/>
    <property type="match status" value="1"/>
</dbReference>
<accession>A0A2B4SL54</accession>
<comment type="caution">
    <text evidence="5">The sequence shown here is derived from an EMBL/GenBank/DDBJ whole genome shotgun (WGS) entry which is preliminary data.</text>
</comment>
<evidence type="ECO:0000256" key="3">
    <source>
        <dbReference type="SAM" id="MobiDB-lite"/>
    </source>
</evidence>
<keyword evidence="6" id="KW-1185">Reference proteome</keyword>
<dbReference type="PANTHER" id="PTHR23184:SF9">
    <property type="entry name" value="TETRATRICOPEPTIDE REPEAT PROTEIN 14"/>
    <property type="match status" value="1"/>
</dbReference>
<feature type="compositionally biased region" description="Basic and acidic residues" evidence="3">
    <location>
        <begin position="609"/>
        <end position="619"/>
    </location>
</feature>
<dbReference type="GO" id="GO:0006355">
    <property type="term" value="P:regulation of DNA-templated transcription"/>
    <property type="evidence" value="ECO:0007669"/>
    <property type="project" value="InterPro"/>
</dbReference>
<dbReference type="AlphaFoldDB" id="A0A2B4SL54"/>
<feature type="coiled-coil region" evidence="2">
    <location>
        <begin position="465"/>
        <end position="492"/>
    </location>
</feature>
<dbReference type="Gene3D" id="2.40.50.140">
    <property type="entry name" value="Nucleic acid-binding proteins"/>
    <property type="match status" value="1"/>
</dbReference>
<dbReference type="PROSITE" id="PS50126">
    <property type="entry name" value="S1"/>
    <property type="match status" value="1"/>
</dbReference>
<dbReference type="InterPro" id="IPR039190">
    <property type="entry name" value="TTC14"/>
</dbReference>
<feature type="compositionally biased region" description="Basic residues" evidence="3">
    <location>
        <begin position="589"/>
        <end position="602"/>
    </location>
</feature>
<evidence type="ECO:0000313" key="6">
    <source>
        <dbReference type="Proteomes" id="UP000225706"/>
    </source>
</evidence>
<dbReference type="STRING" id="50429.A0A2B4SL54"/>
<evidence type="ECO:0000256" key="2">
    <source>
        <dbReference type="SAM" id="Coils"/>
    </source>
</evidence>
<feature type="region of interest" description="Disordered" evidence="3">
    <location>
        <begin position="830"/>
        <end position="861"/>
    </location>
</feature>
<feature type="region of interest" description="Disordered" evidence="3">
    <location>
        <begin position="638"/>
        <end position="722"/>
    </location>
</feature>
<feature type="compositionally biased region" description="Basic residues" evidence="3">
    <location>
        <begin position="515"/>
        <end position="549"/>
    </location>
</feature>
<reference evidence="6" key="1">
    <citation type="journal article" date="2017" name="bioRxiv">
        <title>Comparative analysis of the genomes of Stylophora pistillata and Acropora digitifera provides evidence for extensive differences between species of corals.</title>
        <authorList>
            <person name="Voolstra C.R."/>
            <person name="Li Y."/>
            <person name="Liew Y.J."/>
            <person name="Baumgarten S."/>
            <person name="Zoccola D."/>
            <person name="Flot J.-F."/>
            <person name="Tambutte S."/>
            <person name="Allemand D."/>
            <person name="Aranda M."/>
        </authorList>
    </citation>
    <scope>NUCLEOTIDE SEQUENCE [LARGE SCALE GENOMIC DNA]</scope>
</reference>
<feature type="region of interest" description="Disordered" evidence="3">
    <location>
        <begin position="513"/>
        <end position="619"/>
    </location>
</feature>
<feature type="compositionally biased region" description="Basic and acidic residues" evidence="3">
    <location>
        <begin position="671"/>
        <end position="686"/>
    </location>
</feature>
<feature type="compositionally biased region" description="Acidic residues" evidence="3">
    <location>
        <begin position="851"/>
        <end position="861"/>
    </location>
</feature>
<proteinExistence type="predicted"/>
<gene>
    <name evidence="5" type="primary">TTC14</name>
    <name evidence="5" type="ORF">AWC38_SpisGene6033</name>
</gene>
<dbReference type="InterPro" id="IPR011990">
    <property type="entry name" value="TPR-like_helical_dom_sf"/>
</dbReference>
<dbReference type="SUPFAM" id="SSF50249">
    <property type="entry name" value="Nucleic acid-binding proteins"/>
    <property type="match status" value="1"/>
</dbReference>
<evidence type="ECO:0000259" key="4">
    <source>
        <dbReference type="PROSITE" id="PS50126"/>
    </source>
</evidence>
<keyword evidence="2" id="KW-0175">Coiled coil</keyword>
<dbReference type="SUPFAM" id="SSF48452">
    <property type="entry name" value="TPR-like"/>
    <property type="match status" value="1"/>
</dbReference>
<dbReference type="Gene3D" id="1.25.40.10">
    <property type="entry name" value="Tetratricopeptide repeat domain"/>
    <property type="match status" value="1"/>
</dbReference>
<organism evidence="5 6">
    <name type="scientific">Stylophora pistillata</name>
    <name type="common">Smooth cauliflower coral</name>
    <dbReference type="NCBI Taxonomy" id="50429"/>
    <lineage>
        <taxon>Eukaryota</taxon>
        <taxon>Metazoa</taxon>
        <taxon>Cnidaria</taxon>
        <taxon>Anthozoa</taxon>
        <taxon>Hexacorallia</taxon>
        <taxon>Scleractinia</taxon>
        <taxon>Astrocoeniina</taxon>
        <taxon>Pocilloporidae</taxon>
        <taxon>Stylophora</taxon>
    </lineage>
</organism>
<sequence>MDDTKKAFIDRFVQSVLHHGPSLITLTRDEQGDGQGSVTEFLHPSAENSSALNYFKNRLHVSTPMDEKSKLLEVVSETQQKSEYKGIHCISDSEQEMKRCEDKDKDFHQRVKRFIASKADLLFTLEGKGKLRRGTDYGMHSNQEVLDLYAETPPLETLMEVPLLVRRKRLFDCLNEGDIVIGKVAFKRPFGITVTLTMLEFGCKRDFTDLDIQAQCKITELNSSEMTREYKDPTDAYVVGDVVRGVITGVNPQEERVFVSLKQSRLPEEHKHLHLGVIDNQDTSIQRMWSDPEGLEFEEHLKRSKGFNNPRNIDTLVDVLGIDTHAPCSLLRGFQRYDCPKEEYAEQLRRQQSAKWSMDTTAKGVEHFKAGSYDTALKHFKHALQIDGKNVEAMVAQGALFANQDQLTTAVKNFKDALEICPSHRNANKYLTATLVELGIQQEKEGLLREAMQTFREALGLDSNQQTAKEHLENLKQQLKLMEQKKSQAAARADKGLKSRFSHVRELILEEQTQARKKQKRKHRKKKTVKHQKKKKKKLRVKVGHHSKRSSNSSSQSSSESFSSESESSTQSSGSDEWVESTAIEKRTKVDRKKHKHSKRHERFNQNVKESHVLTDRSKNDKYSHELYHWTDSDLKNVNKEPSLRQNQLKVEERERRKSPKPSKSLVSSSIDREKVKDDKELVESRSRKRKNSEQESYQQKSKGPLCLKSAHLSDMDGSASSNICENSITGMLKRIREHSDKNNKLKETNVRETLHVGATPSYKSATVTGKGSRVGAPTSKREKNNIEKVEEGSACKVQNVTVAHFPDSTGGYRDAGSSSASTKTKFLHAQNQHSEFMRDRKSSLVTYDTSSDEEQLVSYS</sequence>
<evidence type="ECO:0000313" key="5">
    <source>
        <dbReference type="EMBL" id="PFX29222.1"/>
    </source>
</evidence>